<dbReference type="SMART" id="SM00360">
    <property type="entry name" value="RRM"/>
    <property type="match status" value="2"/>
</dbReference>
<name>A0AAN8V3A5_9MAGN</name>
<dbReference type="GO" id="GO:0009451">
    <property type="term" value="P:RNA modification"/>
    <property type="evidence" value="ECO:0007669"/>
    <property type="project" value="UniProtKB-ARBA"/>
</dbReference>
<dbReference type="InterPro" id="IPR000504">
    <property type="entry name" value="RRM_dom"/>
</dbReference>
<evidence type="ECO:0000313" key="11">
    <source>
        <dbReference type="EMBL" id="KAK6920608.1"/>
    </source>
</evidence>
<feature type="domain" description="RRM" evidence="10">
    <location>
        <begin position="214"/>
        <end position="292"/>
    </location>
</feature>
<dbReference type="GO" id="GO:1990904">
    <property type="term" value="C:ribonucleoprotein complex"/>
    <property type="evidence" value="ECO:0007669"/>
    <property type="project" value="UniProtKB-KW"/>
</dbReference>
<dbReference type="InterPro" id="IPR050502">
    <property type="entry name" value="Euk_RNA-bind_prot"/>
</dbReference>
<evidence type="ECO:0000256" key="1">
    <source>
        <dbReference type="ARBA" id="ARBA00004229"/>
    </source>
</evidence>
<dbReference type="GO" id="GO:0003729">
    <property type="term" value="F:mRNA binding"/>
    <property type="evidence" value="ECO:0007669"/>
    <property type="project" value="UniProtKB-ARBA"/>
</dbReference>
<dbReference type="Pfam" id="PF00076">
    <property type="entry name" value="RRM_1"/>
    <property type="match status" value="2"/>
</dbReference>
<organism evidence="11 12">
    <name type="scientific">Dillenia turbinata</name>
    <dbReference type="NCBI Taxonomy" id="194707"/>
    <lineage>
        <taxon>Eukaryota</taxon>
        <taxon>Viridiplantae</taxon>
        <taxon>Streptophyta</taxon>
        <taxon>Embryophyta</taxon>
        <taxon>Tracheophyta</taxon>
        <taxon>Spermatophyta</taxon>
        <taxon>Magnoliopsida</taxon>
        <taxon>eudicotyledons</taxon>
        <taxon>Gunneridae</taxon>
        <taxon>Pentapetalae</taxon>
        <taxon>Dilleniales</taxon>
        <taxon>Dilleniaceae</taxon>
        <taxon>Dillenia</taxon>
    </lineage>
</organism>
<dbReference type="Proteomes" id="UP001370490">
    <property type="component" value="Unassembled WGS sequence"/>
</dbReference>
<proteinExistence type="predicted"/>
<dbReference type="GO" id="GO:0008266">
    <property type="term" value="F:poly(U) RNA binding"/>
    <property type="evidence" value="ECO:0007669"/>
    <property type="project" value="UniProtKB-ARBA"/>
</dbReference>
<dbReference type="InterPro" id="IPR035979">
    <property type="entry name" value="RBD_domain_sf"/>
</dbReference>
<keyword evidence="4" id="KW-0507">mRNA processing</keyword>
<dbReference type="SUPFAM" id="SSF54928">
    <property type="entry name" value="RNA-binding domain, RBD"/>
    <property type="match status" value="2"/>
</dbReference>
<sequence length="299" mass="33437">MGCLTSPSYIFTRKTPSSFLLLIPSKHIKPHLSFSLSSSLSLSKKLLPFPLFVAQQGQESTIFIDQEVEQEEEAIWGTEEVEDIEANYEPEGNDGAEELHSEGGFLEEEEESGPQLNEDAKVFVGNLPYEIDSQRLAEIFNEAGVVDAAEIIYNRETDQSRGFGFVTMNTVEEAEKAVEMFDRYEVEGRLLTVNKASPRGSQPPRPRRFSEPAFRIYVGNLPWEVDGAELEQLFSEHGKVVDARVISERESGRSRGFGFVTMSSEIELNDAIAALDGQVLNGRSIRVSVAEDRSRRSSF</sequence>
<evidence type="ECO:0000256" key="8">
    <source>
        <dbReference type="PROSITE-ProRule" id="PRU00176"/>
    </source>
</evidence>
<dbReference type="PANTHER" id="PTHR48025">
    <property type="entry name" value="OS02G0815200 PROTEIN"/>
    <property type="match status" value="1"/>
</dbReference>
<feature type="domain" description="RRM" evidence="10">
    <location>
        <begin position="120"/>
        <end position="198"/>
    </location>
</feature>
<evidence type="ECO:0000256" key="7">
    <source>
        <dbReference type="ARBA" id="ARBA00023274"/>
    </source>
</evidence>
<dbReference type="FunFam" id="3.30.70.330:FF:000268">
    <property type="entry name" value="31 kDa ribonucleoprotein, chloroplastic"/>
    <property type="match status" value="1"/>
</dbReference>
<dbReference type="GO" id="GO:0006397">
    <property type="term" value="P:mRNA processing"/>
    <property type="evidence" value="ECO:0007669"/>
    <property type="project" value="UniProtKB-KW"/>
</dbReference>
<keyword evidence="6 8" id="KW-0694">RNA-binding</keyword>
<evidence type="ECO:0000256" key="9">
    <source>
        <dbReference type="SAM" id="MobiDB-lite"/>
    </source>
</evidence>
<evidence type="ECO:0000313" key="12">
    <source>
        <dbReference type="Proteomes" id="UP001370490"/>
    </source>
</evidence>
<dbReference type="InterPro" id="IPR048289">
    <property type="entry name" value="RRM2_NsCP33-like"/>
</dbReference>
<protein>
    <submittedName>
        <fullName evidence="11">RNA recognition motif domain</fullName>
    </submittedName>
</protein>
<dbReference type="AlphaFoldDB" id="A0AAN8V3A5"/>
<comment type="subcellular location">
    <subcellularLocation>
        <location evidence="1">Plastid</location>
        <location evidence="1">Chloroplast</location>
    </subcellularLocation>
</comment>
<evidence type="ECO:0000256" key="6">
    <source>
        <dbReference type="ARBA" id="ARBA00022884"/>
    </source>
</evidence>
<dbReference type="EMBL" id="JBAMMX010000020">
    <property type="protein sequence ID" value="KAK6920608.1"/>
    <property type="molecule type" value="Genomic_DNA"/>
</dbReference>
<accession>A0AAN8V3A5</accession>
<dbReference type="GO" id="GO:0045087">
    <property type="term" value="P:innate immune response"/>
    <property type="evidence" value="ECO:0007669"/>
    <property type="project" value="UniProtKB-ARBA"/>
</dbReference>
<feature type="region of interest" description="Disordered" evidence="9">
    <location>
        <begin position="89"/>
        <end position="113"/>
    </location>
</feature>
<keyword evidence="7" id="KW-0687">Ribonucleoprotein</keyword>
<evidence type="ECO:0000256" key="3">
    <source>
        <dbReference type="ARBA" id="ARBA00022640"/>
    </source>
</evidence>
<dbReference type="CDD" id="cd21608">
    <property type="entry name" value="RRM2_NsCP33_like"/>
    <property type="match status" value="1"/>
</dbReference>
<evidence type="ECO:0000256" key="5">
    <source>
        <dbReference type="ARBA" id="ARBA00022737"/>
    </source>
</evidence>
<dbReference type="GO" id="GO:0009535">
    <property type="term" value="C:chloroplast thylakoid membrane"/>
    <property type="evidence" value="ECO:0007669"/>
    <property type="project" value="TreeGrafter"/>
</dbReference>
<keyword evidence="12" id="KW-1185">Reference proteome</keyword>
<keyword evidence="2" id="KW-0150">Chloroplast</keyword>
<keyword evidence="5" id="KW-0677">Repeat</keyword>
<dbReference type="PROSITE" id="PS50102">
    <property type="entry name" value="RRM"/>
    <property type="match status" value="2"/>
</dbReference>
<dbReference type="InterPro" id="IPR012677">
    <property type="entry name" value="Nucleotide-bd_a/b_plait_sf"/>
</dbReference>
<dbReference type="PANTHER" id="PTHR48025:SF3">
    <property type="entry name" value="31 KDA RIBONUCLEOPROTEIN, CHLOROPLASTIC-RELATED"/>
    <property type="match status" value="1"/>
</dbReference>
<evidence type="ECO:0000256" key="2">
    <source>
        <dbReference type="ARBA" id="ARBA00022528"/>
    </source>
</evidence>
<gene>
    <name evidence="11" type="ORF">RJ641_014286</name>
</gene>
<comment type="caution">
    <text evidence="11">The sequence shown here is derived from an EMBL/GenBank/DDBJ whole genome shotgun (WGS) entry which is preliminary data.</text>
</comment>
<keyword evidence="3" id="KW-0934">Plastid</keyword>
<evidence type="ECO:0000259" key="10">
    <source>
        <dbReference type="PROSITE" id="PS50102"/>
    </source>
</evidence>
<reference evidence="11 12" key="1">
    <citation type="submission" date="2023-12" db="EMBL/GenBank/DDBJ databases">
        <title>A high-quality genome assembly for Dillenia turbinata (Dilleniales).</title>
        <authorList>
            <person name="Chanderbali A."/>
        </authorList>
    </citation>
    <scope>NUCLEOTIDE SEQUENCE [LARGE SCALE GENOMIC DNA]</scope>
    <source>
        <strain evidence="11">LSX21</strain>
        <tissue evidence="11">Leaf</tissue>
    </source>
</reference>
<evidence type="ECO:0000256" key="4">
    <source>
        <dbReference type="ARBA" id="ARBA00022664"/>
    </source>
</evidence>
<dbReference type="GO" id="GO:1901259">
    <property type="term" value="P:chloroplast rRNA processing"/>
    <property type="evidence" value="ECO:0007669"/>
    <property type="project" value="TreeGrafter"/>
</dbReference>
<dbReference type="Gene3D" id="3.30.70.330">
    <property type="match status" value="2"/>
</dbReference>